<dbReference type="EMBL" id="SSHJ02000007">
    <property type="protein sequence ID" value="MFN0256796.1"/>
    <property type="molecule type" value="Genomic_DNA"/>
</dbReference>
<dbReference type="Proteomes" id="UP001517247">
    <property type="component" value="Unassembled WGS sequence"/>
</dbReference>
<keyword evidence="2" id="KW-1185">Reference proteome</keyword>
<evidence type="ECO:0008006" key="3">
    <source>
        <dbReference type="Google" id="ProtNLM"/>
    </source>
</evidence>
<comment type="caution">
    <text evidence="1">The sequence shown here is derived from an EMBL/GenBank/DDBJ whole genome shotgun (WGS) entry which is preliminary data.</text>
</comment>
<accession>A0ABW9J8C5</accession>
<gene>
    <name evidence="1" type="ORF">E6A44_014495</name>
</gene>
<organism evidence="1 2">
    <name type="scientific">Pedobacter ureilyticus</name>
    <dbReference type="NCBI Taxonomy" id="1393051"/>
    <lineage>
        <taxon>Bacteria</taxon>
        <taxon>Pseudomonadati</taxon>
        <taxon>Bacteroidota</taxon>
        <taxon>Sphingobacteriia</taxon>
        <taxon>Sphingobacteriales</taxon>
        <taxon>Sphingobacteriaceae</taxon>
        <taxon>Pedobacter</taxon>
    </lineage>
</organism>
<protein>
    <recommendedName>
        <fullName evidence="3">Lipocalin-like domain-containing protein</fullName>
    </recommendedName>
</protein>
<dbReference type="PROSITE" id="PS51257">
    <property type="entry name" value="PROKAR_LIPOPROTEIN"/>
    <property type="match status" value="1"/>
</dbReference>
<sequence>MNMTNKPAENLEIKKIILLLLSVLTIFSACKKDDAERNSDRLIGRWNVETVAYIEYENGKETERNQY</sequence>
<reference evidence="1 2" key="1">
    <citation type="submission" date="2024-12" db="EMBL/GenBank/DDBJ databases">
        <authorList>
            <person name="Hu S."/>
        </authorList>
    </citation>
    <scope>NUCLEOTIDE SEQUENCE [LARGE SCALE GENOMIC DNA]</scope>
    <source>
        <strain evidence="1 2">THG-T11</strain>
    </source>
</reference>
<name>A0ABW9J8C5_9SPHI</name>
<dbReference type="RefSeq" id="WP_138723876.1">
    <property type="nucleotide sequence ID" value="NZ_SSHJ02000007.1"/>
</dbReference>
<evidence type="ECO:0000313" key="1">
    <source>
        <dbReference type="EMBL" id="MFN0256796.1"/>
    </source>
</evidence>
<evidence type="ECO:0000313" key="2">
    <source>
        <dbReference type="Proteomes" id="UP001517247"/>
    </source>
</evidence>
<proteinExistence type="predicted"/>